<dbReference type="PROSITE" id="PS00678">
    <property type="entry name" value="WD_REPEATS_1"/>
    <property type="match status" value="5"/>
</dbReference>
<dbReference type="InterPro" id="IPR020472">
    <property type="entry name" value="WD40_PAC1"/>
</dbReference>
<dbReference type="PRINTS" id="PR00320">
    <property type="entry name" value="GPROTEINBRPT"/>
</dbReference>
<feature type="repeat" description="WD" evidence="3">
    <location>
        <begin position="183"/>
        <end position="224"/>
    </location>
</feature>
<evidence type="ECO:0008006" key="7">
    <source>
        <dbReference type="Google" id="ProtNLM"/>
    </source>
</evidence>
<dbReference type="SUPFAM" id="SSF48403">
    <property type="entry name" value="Ankyrin repeat"/>
    <property type="match status" value="1"/>
</dbReference>
<feature type="repeat" description="WD" evidence="3">
    <location>
        <begin position="308"/>
        <end position="349"/>
    </location>
</feature>
<keyword evidence="6" id="KW-1185">Reference proteome</keyword>
<dbReference type="PANTHER" id="PTHR19848:SF8">
    <property type="entry name" value="F-BOX AND WD REPEAT DOMAIN CONTAINING 7"/>
    <property type="match status" value="1"/>
</dbReference>
<feature type="repeat" description="WD" evidence="3">
    <location>
        <begin position="606"/>
        <end position="647"/>
    </location>
</feature>
<keyword evidence="4" id="KW-0472">Membrane</keyword>
<name>A0A1R2BK94_9CILI</name>
<dbReference type="InterPro" id="IPR019775">
    <property type="entry name" value="WD40_repeat_CS"/>
</dbReference>
<feature type="transmembrane region" description="Helical" evidence="4">
    <location>
        <begin position="905"/>
        <end position="924"/>
    </location>
</feature>
<evidence type="ECO:0000256" key="4">
    <source>
        <dbReference type="SAM" id="Phobius"/>
    </source>
</evidence>
<dbReference type="PROSITE" id="PS50294">
    <property type="entry name" value="WD_REPEATS_REGION"/>
    <property type="match status" value="7"/>
</dbReference>
<dbReference type="Proteomes" id="UP000187209">
    <property type="component" value="Unassembled WGS sequence"/>
</dbReference>
<dbReference type="Gene3D" id="1.25.40.20">
    <property type="entry name" value="Ankyrin repeat-containing domain"/>
    <property type="match status" value="1"/>
</dbReference>
<feature type="repeat" description="WD" evidence="3">
    <location>
        <begin position="438"/>
        <end position="479"/>
    </location>
</feature>
<keyword evidence="4" id="KW-0812">Transmembrane</keyword>
<feature type="repeat" description="WD" evidence="3">
    <location>
        <begin position="396"/>
        <end position="430"/>
    </location>
</feature>
<dbReference type="InterPro" id="IPR015943">
    <property type="entry name" value="WD40/YVTN_repeat-like_dom_sf"/>
</dbReference>
<gene>
    <name evidence="5" type="ORF">SteCoe_23286</name>
</gene>
<feature type="transmembrane region" description="Helical" evidence="4">
    <location>
        <begin position="1055"/>
        <end position="1079"/>
    </location>
</feature>
<keyword evidence="4" id="KW-1133">Transmembrane helix</keyword>
<dbReference type="CDD" id="cd00200">
    <property type="entry name" value="WD40"/>
    <property type="match status" value="2"/>
</dbReference>
<dbReference type="InterPro" id="IPR036770">
    <property type="entry name" value="Ankyrin_rpt-contain_sf"/>
</dbReference>
<dbReference type="EMBL" id="MPUH01000589">
    <property type="protein sequence ID" value="OMJ77178.1"/>
    <property type="molecule type" value="Genomic_DNA"/>
</dbReference>
<feature type="transmembrane region" description="Helical" evidence="4">
    <location>
        <begin position="993"/>
        <end position="1013"/>
    </location>
</feature>
<dbReference type="InterPro" id="IPR036322">
    <property type="entry name" value="WD40_repeat_dom_sf"/>
</dbReference>
<feature type="repeat" description="WD" evidence="3">
    <location>
        <begin position="564"/>
        <end position="605"/>
    </location>
</feature>
<keyword evidence="1 3" id="KW-0853">WD repeat</keyword>
<feature type="repeat" description="WD" evidence="3">
    <location>
        <begin position="522"/>
        <end position="563"/>
    </location>
</feature>
<accession>A0A1R2BK94</accession>
<reference evidence="5 6" key="1">
    <citation type="submission" date="2016-11" db="EMBL/GenBank/DDBJ databases">
        <title>The macronuclear genome of Stentor coeruleus: a giant cell with tiny introns.</title>
        <authorList>
            <person name="Slabodnick M."/>
            <person name="Ruby J.G."/>
            <person name="Reiff S.B."/>
            <person name="Swart E.C."/>
            <person name="Gosai S."/>
            <person name="Prabakaran S."/>
            <person name="Witkowska E."/>
            <person name="Larue G.E."/>
            <person name="Fisher S."/>
            <person name="Freeman R.M."/>
            <person name="Gunawardena J."/>
            <person name="Chu W."/>
            <person name="Stover N.A."/>
            <person name="Gregory B.D."/>
            <person name="Nowacki M."/>
            <person name="Derisi J."/>
            <person name="Roy S.W."/>
            <person name="Marshall W.F."/>
            <person name="Sood P."/>
        </authorList>
    </citation>
    <scope>NUCLEOTIDE SEQUENCE [LARGE SCALE GENOMIC DNA]</scope>
    <source>
        <strain evidence="5">WM001</strain>
    </source>
</reference>
<proteinExistence type="predicted"/>
<keyword evidence="2" id="KW-0677">Repeat</keyword>
<dbReference type="PANTHER" id="PTHR19848">
    <property type="entry name" value="WD40 REPEAT PROTEIN"/>
    <property type="match status" value="1"/>
</dbReference>
<dbReference type="InterPro" id="IPR001680">
    <property type="entry name" value="WD40_rpt"/>
</dbReference>
<dbReference type="SUPFAM" id="SSF50978">
    <property type="entry name" value="WD40 repeat-like"/>
    <property type="match status" value="2"/>
</dbReference>
<dbReference type="PROSITE" id="PS50082">
    <property type="entry name" value="WD_REPEATS_2"/>
    <property type="match status" value="9"/>
</dbReference>
<dbReference type="Gene3D" id="2.130.10.10">
    <property type="entry name" value="YVTN repeat-like/Quinoprotein amine dehydrogenase"/>
    <property type="match status" value="4"/>
</dbReference>
<feature type="transmembrane region" description="Helical" evidence="4">
    <location>
        <begin position="878"/>
        <end position="899"/>
    </location>
</feature>
<evidence type="ECO:0000313" key="5">
    <source>
        <dbReference type="EMBL" id="OMJ77178.1"/>
    </source>
</evidence>
<comment type="caution">
    <text evidence="5">The sequence shown here is derived from an EMBL/GenBank/DDBJ whole genome shotgun (WGS) entry which is preliminary data.</text>
</comment>
<feature type="repeat" description="WD" evidence="3">
    <location>
        <begin position="143"/>
        <end position="184"/>
    </location>
</feature>
<feature type="transmembrane region" description="Helical" evidence="4">
    <location>
        <begin position="962"/>
        <end position="981"/>
    </location>
</feature>
<evidence type="ECO:0000313" key="6">
    <source>
        <dbReference type="Proteomes" id="UP000187209"/>
    </source>
</evidence>
<evidence type="ECO:0000256" key="1">
    <source>
        <dbReference type="ARBA" id="ARBA00022574"/>
    </source>
</evidence>
<evidence type="ECO:0000256" key="3">
    <source>
        <dbReference type="PROSITE-ProRule" id="PRU00221"/>
    </source>
</evidence>
<protein>
    <recommendedName>
        <fullName evidence="7">Ion transport domain-containing protein</fullName>
    </recommendedName>
</protein>
<feature type="repeat" description="WD" evidence="3">
    <location>
        <begin position="61"/>
        <end position="102"/>
    </location>
</feature>
<organism evidence="5 6">
    <name type="scientific">Stentor coeruleus</name>
    <dbReference type="NCBI Taxonomy" id="5963"/>
    <lineage>
        <taxon>Eukaryota</taxon>
        <taxon>Sar</taxon>
        <taxon>Alveolata</taxon>
        <taxon>Ciliophora</taxon>
        <taxon>Postciliodesmatophora</taxon>
        <taxon>Heterotrichea</taxon>
        <taxon>Heterotrichida</taxon>
        <taxon>Stentoridae</taxon>
        <taxon>Stentor</taxon>
    </lineage>
</organism>
<sequence length="1201" mass="138242">MSLTTPILSSNQENEIIDRNSKATSSENKELETIKQVLSSLENEEKTKFSVINPERIVTIEGKHSDIIRCITVSPDGAYLASGSDDKTRLIFDLKTLSVIDKYTGDGKFSSLLFTPDNRMLIGACYKSILCWEVSTKRLIKTLAGHDDEILCLSYNATESLIVSGSKDNTIRIWSMNSEIKILRGHSNWVSFAQYTSNMRTIISASFDRSIFFWDASQNQVIFKFPQFSNPIIGMALSKNEKMLAASDGIVIKVFNFKERKELFSIEIHKKIIRNLMFCRGDEIIISSSDDFTIKIINIARQSEEFTLSGHCEAVFSLWTNLEFDRIISGSKDKTIKIWDLKSKGSKTVLKTNNTLFSVSFCPQKNFLACAGESSSIYIYSLNEKKEIENYFFKNDEGHKMTITYLKFSKYGNFLVSCSADNSVILWDMDLRCIKSKYSNNTDPVMCACFDESENCILFAGFNGTIKIWKFSENLIIKSINVGSSIISIDFHESNNLFAVGTFEFNVLVYDYNCIEKPKTVLEGHTKSVSSVKFFKNSSCIASGSYDCLIKVWNINENNKEFTLSGHSKDIQSIALSLDEKFIASASEDFTVKVWNVNEKREEYTLMGHVMQVQSLTFIDNAKYLASASSDGTLGLWELESNDFNKIKSERYQNPPDFFNAYSSIGYKKYDRLTYQSLNIVISEYNFTVLHFLAHLGKLEIIENLAQNRTLSMRSDSFGFTPIHYSILQNHHKTTEFLLNQLCIIARESNKNMYVENFHAIRKDLVNIIRSSSVFLDDFLTECIYINKEIICLSSPKTNLPFALLYEKRYPDDSFFISGVGKNNHIPLVLKSFFYKLPYAIGSKSSLEFIKAINECNNLEIFRTDFIKYFAKVRWGKLWILIYINAIILCSNLVTVTFMLNDFNLKIAISVWSINGILLLWEIIQMSQIGFEYFLQIWNVIDIFRALLTISFPILTYCEIDIPFLAWIMVILNVLRGVTAFRAINSTRHYVRMIFESLINISSFLLIFIYSTLSFGLLRLSLLSTHNITFENIWANSFDLAVGEPDSMNLKEFNMFYFTFFIAVIFNLILMLNMIVSLLGDTFDEFQMMADIYNYKEMFDIILEMEYMISIFRIEDKESYLHICQAQGDSEKYAWKGKVLSFQMSLIRTEKNLEKLIKTTNERIKALEDATKKNEEVTVEEFGCIDKIELKINRILDLIKR</sequence>
<dbReference type="SMART" id="SM00320">
    <property type="entry name" value="WD40"/>
    <property type="match status" value="14"/>
</dbReference>
<dbReference type="Pfam" id="PF00400">
    <property type="entry name" value="WD40"/>
    <property type="match status" value="9"/>
</dbReference>
<dbReference type="AlphaFoldDB" id="A0A1R2BK94"/>
<evidence type="ECO:0000256" key="2">
    <source>
        <dbReference type="ARBA" id="ARBA00022737"/>
    </source>
</evidence>